<evidence type="ECO:0000256" key="7">
    <source>
        <dbReference type="ARBA" id="ARBA00022801"/>
    </source>
</evidence>
<dbReference type="GO" id="GO:0004427">
    <property type="term" value="F:inorganic diphosphate phosphatase activity"/>
    <property type="evidence" value="ECO:0007669"/>
    <property type="project" value="UniProtKB-EC"/>
</dbReference>
<dbReference type="AlphaFoldDB" id="A0A8D8ZPX6"/>
<dbReference type="CDD" id="cd00412">
    <property type="entry name" value="pyrophosphatase"/>
    <property type="match status" value="1"/>
</dbReference>
<dbReference type="InterPro" id="IPR008162">
    <property type="entry name" value="Pyrophosphatase"/>
</dbReference>
<comment type="similarity">
    <text evidence="3">Belongs to the PPase family.</text>
</comment>
<protein>
    <recommendedName>
        <fullName evidence="10">Inorganic pyrophosphatase</fullName>
        <ecNumber evidence="4">3.6.1.1</ecNumber>
    </recommendedName>
    <alternativeName>
        <fullName evidence="9">Pyrophosphate phospho-hydrolase</fullName>
    </alternativeName>
</protein>
<dbReference type="Gene3D" id="3.90.80.10">
    <property type="entry name" value="Inorganic pyrophosphatase"/>
    <property type="match status" value="1"/>
</dbReference>
<dbReference type="EC" id="3.6.1.1" evidence="4"/>
<comment type="subcellular location">
    <subcellularLocation>
        <location evidence="2">Cytoplasm</location>
    </subcellularLocation>
</comment>
<dbReference type="SUPFAM" id="SSF50324">
    <property type="entry name" value="Inorganic pyrophosphatase"/>
    <property type="match status" value="1"/>
</dbReference>
<dbReference type="InterPro" id="IPR036649">
    <property type="entry name" value="Pyrophosphatase_sf"/>
</dbReference>
<accession>A0A8D8ZPX6</accession>
<evidence type="ECO:0000256" key="1">
    <source>
        <dbReference type="ARBA" id="ARBA00001946"/>
    </source>
</evidence>
<evidence type="ECO:0000256" key="2">
    <source>
        <dbReference type="ARBA" id="ARBA00004496"/>
    </source>
</evidence>
<evidence type="ECO:0000256" key="5">
    <source>
        <dbReference type="ARBA" id="ARBA00022490"/>
    </source>
</evidence>
<keyword evidence="8" id="KW-0460">Magnesium</keyword>
<evidence type="ECO:0000313" key="11">
    <source>
        <dbReference type="EMBL" id="CAG6751000.1"/>
    </source>
</evidence>
<proteinExistence type="inferred from homology"/>
<dbReference type="FunFam" id="3.90.80.10:FF:000004">
    <property type="entry name" value="Inorganic pyrophosphatase"/>
    <property type="match status" value="1"/>
</dbReference>
<dbReference type="GO" id="GO:0005737">
    <property type="term" value="C:cytoplasm"/>
    <property type="evidence" value="ECO:0007669"/>
    <property type="project" value="UniProtKB-SubCell"/>
</dbReference>
<name>A0A8D8ZPX6_9HEMI</name>
<keyword evidence="7" id="KW-0378">Hydrolase</keyword>
<evidence type="ECO:0000256" key="4">
    <source>
        <dbReference type="ARBA" id="ARBA00012146"/>
    </source>
</evidence>
<dbReference type="PANTHER" id="PTHR10286">
    <property type="entry name" value="INORGANIC PYROPHOSPHATASE"/>
    <property type="match status" value="1"/>
</dbReference>
<organism evidence="11">
    <name type="scientific">Cacopsylla melanoneura</name>
    <dbReference type="NCBI Taxonomy" id="428564"/>
    <lineage>
        <taxon>Eukaryota</taxon>
        <taxon>Metazoa</taxon>
        <taxon>Ecdysozoa</taxon>
        <taxon>Arthropoda</taxon>
        <taxon>Hexapoda</taxon>
        <taxon>Insecta</taxon>
        <taxon>Pterygota</taxon>
        <taxon>Neoptera</taxon>
        <taxon>Paraneoptera</taxon>
        <taxon>Hemiptera</taxon>
        <taxon>Sternorrhyncha</taxon>
        <taxon>Psylloidea</taxon>
        <taxon>Psyllidae</taxon>
        <taxon>Psyllinae</taxon>
        <taxon>Cacopsylla</taxon>
    </lineage>
</organism>
<evidence type="ECO:0000256" key="10">
    <source>
        <dbReference type="ARBA" id="ARBA00040300"/>
    </source>
</evidence>
<evidence type="ECO:0000256" key="3">
    <source>
        <dbReference type="ARBA" id="ARBA00006220"/>
    </source>
</evidence>
<keyword evidence="5" id="KW-0963">Cytoplasm</keyword>
<dbReference type="Pfam" id="PF00719">
    <property type="entry name" value="Pyrophosphatase"/>
    <property type="match status" value="1"/>
</dbReference>
<dbReference type="GO" id="GO:0006796">
    <property type="term" value="P:phosphate-containing compound metabolic process"/>
    <property type="evidence" value="ECO:0007669"/>
    <property type="project" value="InterPro"/>
</dbReference>
<evidence type="ECO:0000256" key="6">
    <source>
        <dbReference type="ARBA" id="ARBA00022723"/>
    </source>
</evidence>
<reference evidence="11" key="1">
    <citation type="submission" date="2021-05" db="EMBL/GenBank/DDBJ databases">
        <authorList>
            <person name="Alioto T."/>
            <person name="Alioto T."/>
            <person name="Gomez Garrido J."/>
        </authorList>
    </citation>
    <scope>NUCLEOTIDE SEQUENCE</scope>
</reference>
<comment type="cofactor">
    <cofactor evidence="1">
        <name>Mg(2+)</name>
        <dbReference type="ChEBI" id="CHEBI:18420"/>
    </cofactor>
</comment>
<keyword evidence="6" id="KW-0479">Metal-binding</keyword>
<dbReference type="GO" id="GO:0000287">
    <property type="term" value="F:magnesium ion binding"/>
    <property type="evidence" value="ECO:0007669"/>
    <property type="project" value="InterPro"/>
</dbReference>
<evidence type="ECO:0000256" key="8">
    <source>
        <dbReference type="ARBA" id="ARBA00022842"/>
    </source>
</evidence>
<dbReference type="PROSITE" id="PS00387">
    <property type="entry name" value="PPASE"/>
    <property type="match status" value="1"/>
</dbReference>
<sequence length="333" mass="37462">MSFLLHYQRRVLFVLNFSLNFPVLSKKSSLFSRMKIETVEKGIPNTADFRLFFKSENGFISPFHDIPLYSNVQDKIFNMVVEIPRWTNAKMEINTGEALNPIKQDIKKGNLRYVANVFPHHGYIWNYGAFPQTWENPNEIDSHTGQKGDGDPIDVLEIGERIAKRGEIIQVKALGVIGLIDEGETDWKIIAINVNDPNAAKLNDIADVETHFPGYLKATTEWFKSYKIPDGKPENTLALNGEAKNREFAHKVIAETNAQWTSLIQGQVQASGVSILNTRVEGSANKVSFQDAEAELSKRTFQTGSAAPIHHSVSRISFLPQTKEEAEKFSAKL</sequence>
<evidence type="ECO:0000256" key="9">
    <source>
        <dbReference type="ARBA" id="ARBA00032535"/>
    </source>
</evidence>
<dbReference type="EMBL" id="HBUF01528556">
    <property type="protein sequence ID" value="CAG6751000.1"/>
    <property type="molecule type" value="Transcribed_RNA"/>
</dbReference>